<proteinExistence type="predicted"/>
<evidence type="ECO:0000313" key="1">
    <source>
        <dbReference type="EMBL" id="CAH3166950.1"/>
    </source>
</evidence>
<dbReference type="Proteomes" id="UP001159427">
    <property type="component" value="Unassembled WGS sequence"/>
</dbReference>
<comment type="caution">
    <text evidence="1">The sequence shown here is derived from an EMBL/GenBank/DDBJ whole genome shotgun (WGS) entry which is preliminary data.</text>
</comment>
<protein>
    <submittedName>
        <fullName evidence="1">Uncharacterized protein</fullName>
    </submittedName>
</protein>
<evidence type="ECO:0000313" key="2">
    <source>
        <dbReference type="Proteomes" id="UP001159427"/>
    </source>
</evidence>
<dbReference type="EMBL" id="CALNXI010001378">
    <property type="protein sequence ID" value="CAH3166950.1"/>
    <property type="molecule type" value="Genomic_DNA"/>
</dbReference>
<gene>
    <name evidence="1" type="ORF">PEVE_00005858</name>
</gene>
<name>A0ABN8QM39_9CNID</name>
<keyword evidence="2" id="KW-1185">Reference proteome</keyword>
<reference evidence="1 2" key="1">
    <citation type="submission" date="2022-05" db="EMBL/GenBank/DDBJ databases">
        <authorList>
            <consortium name="Genoscope - CEA"/>
            <person name="William W."/>
        </authorList>
    </citation>
    <scope>NUCLEOTIDE SEQUENCE [LARGE SCALE GENOMIC DNA]</scope>
</reference>
<organism evidence="1 2">
    <name type="scientific">Porites evermanni</name>
    <dbReference type="NCBI Taxonomy" id="104178"/>
    <lineage>
        <taxon>Eukaryota</taxon>
        <taxon>Metazoa</taxon>
        <taxon>Cnidaria</taxon>
        <taxon>Anthozoa</taxon>
        <taxon>Hexacorallia</taxon>
        <taxon>Scleractinia</taxon>
        <taxon>Fungiina</taxon>
        <taxon>Poritidae</taxon>
        <taxon>Porites</taxon>
    </lineage>
</organism>
<sequence>MGRGHSNLCEAHFLVLPDYCAKDQNLCLHYITSTNCDFYQGNMSWCYKVRGRNYHWVIDLYEMLNLLVIPAVIEALQKAAVDSMKEIEKGKTDHRKKTRIQMKVAPG</sequence>
<accession>A0ABN8QM39</accession>